<name>A0A174N1A3_9FIRM</name>
<protein>
    <recommendedName>
        <fullName evidence="3">IrrE N-terminal-like domain-containing protein</fullName>
    </recommendedName>
</protein>
<dbReference type="STRING" id="39482.ERS852491_05076"/>
<gene>
    <name evidence="1" type="ORF">ERS852491_05076</name>
</gene>
<dbReference type="AlphaFoldDB" id="A0A174N1A3"/>
<proteinExistence type="predicted"/>
<evidence type="ECO:0000313" key="1">
    <source>
        <dbReference type="EMBL" id="CUP40687.1"/>
    </source>
</evidence>
<reference evidence="1 2" key="1">
    <citation type="submission" date="2015-09" db="EMBL/GenBank/DDBJ databases">
        <authorList>
            <consortium name="Pathogen Informatics"/>
        </authorList>
    </citation>
    <scope>NUCLEOTIDE SEQUENCE [LARGE SCALE GENOMIC DNA]</scope>
    <source>
        <strain evidence="1 2">2789STDY5834876</strain>
    </source>
</reference>
<dbReference type="EMBL" id="CYZU01000099">
    <property type="protein sequence ID" value="CUP40687.1"/>
    <property type="molecule type" value="Genomic_DNA"/>
</dbReference>
<organism evidence="1 2">
    <name type="scientific">Faecalicatena contorta</name>
    <dbReference type="NCBI Taxonomy" id="39482"/>
    <lineage>
        <taxon>Bacteria</taxon>
        <taxon>Bacillati</taxon>
        <taxon>Bacillota</taxon>
        <taxon>Clostridia</taxon>
        <taxon>Lachnospirales</taxon>
        <taxon>Lachnospiraceae</taxon>
        <taxon>Faecalicatena</taxon>
    </lineage>
</organism>
<evidence type="ECO:0000313" key="2">
    <source>
        <dbReference type="Proteomes" id="UP000095544"/>
    </source>
</evidence>
<dbReference type="OrthoDB" id="1707128at2"/>
<sequence length="154" mass="17499">MNTYEVLLDEAYNKGLTVKEKPLQSSNGRIRGRKIAIREDIATNKEKACVLAEEIGHFHTGVGHIINQADIGNCKEERKGRLWAYNDRIGLNGLISAYNYGCKSLYEIADYLEVTEDFLEECIDCYRDKYGVATTIDNYCIIFIPHLMVGKIVN</sequence>
<dbReference type="Proteomes" id="UP000095544">
    <property type="component" value="Unassembled WGS sequence"/>
</dbReference>
<accession>A0A174N1A3</accession>
<dbReference type="RefSeq" id="WP_055155350.1">
    <property type="nucleotide sequence ID" value="NZ_CYZU01000099.1"/>
</dbReference>
<evidence type="ECO:0008006" key="3">
    <source>
        <dbReference type="Google" id="ProtNLM"/>
    </source>
</evidence>